<dbReference type="Proteomes" id="UP000695562">
    <property type="component" value="Unassembled WGS sequence"/>
</dbReference>
<evidence type="ECO:0000313" key="2">
    <source>
        <dbReference type="Proteomes" id="UP000695562"/>
    </source>
</evidence>
<proteinExistence type="predicted"/>
<gene>
    <name evidence="1" type="ORF">CYY_008657</name>
</gene>
<dbReference type="InterPro" id="IPR027417">
    <property type="entry name" value="P-loop_NTPase"/>
</dbReference>
<name>A0A8J4PNZ8_9MYCE</name>
<accession>A0A8J4PNZ8</accession>
<dbReference type="Gene3D" id="3.40.50.300">
    <property type="entry name" value="P-loop containing nucleotide triphosphate hydrolases"/>
    <property type="match status" value="1"/>
</dbReference>
<dbReference type="SUPFAM" id="SSF52540">
    <property type="entry name" value="P-loop containing nucleoside triphosphate hydrolases"/>
    <property type="match status" value="1"/>
</dbReference>
<dbReference type="AlphaFoldDB" id="A0A8J4PNZ8"/>
<protein>
    <submittedName>
        <fullName evidence="1">Uncharacterized protein</fullName>
    </submittedName>
</protein>
<organism evidence="1 2">
    <name type="scientific">Polysphondylium violaceum</name>
    <dbReference type="NCBI Taxonomy" id="133409"/>
    <lineage>
        <taxon>Eukaryota</taxon>
        <taxon>Amoebozoa</taxon>
        <taxon>Evosea</taxon>
        <taxon>Eumycetozoa</taxon>
        <taxon>Dictyostelia</taxon>
        <taxon>Dictyosteliales</taxon>
        <taxon>Dictyosteliaceae</taxon>
        <taxon>Polysphondylium</taxon>
    </lineage>
</organism>
<evidence type="ECO:0000313" key="1">
    <source>
        <dbReference type="EMBL" id="KAF2070026.1"/>
    </source>
</evidence>
<reference evidence="1" key="1">
    <citation type="submission" date="2020-01" db="EMBL/GenBank/DDBJ databases">
        <title>Development of genomics and gene disruption for Polysphondylium violaceum indicates a role for the polyketide synthase stlB in stalk morphogenesis.</title>
        <authorList>
            <person name="Narita B."/>
            <person name="Kawabe Y."/>
            <person name="Kin K."/>
            <person name="Saito T."/>
            <person name="Gibbs R."/>
            <person name="Kuspa A."/>
            <person name="Muzny D."/>
            <person name="Queller D."/>
            <person name="Richards S."/>
            <person name="Strassman J."/>
            <person name="Sucgang R."/>
            <person name="Worley K."/>
            <person name="Schaap P."/>
        </authorList>
    </citation>
    <scope>NUCLEOTIDE SEQUENCE</scope>
    <source>
        <strain evidence="1">QSvi11</strain>
    </source>
</reference>
<dbReference type="EMBL" id="AJWJ01000555">
    <property type="protein sequence ID" value="KAF2070026.1"/>
    <property type="molecule type" value="Genomic_DNA"/>
</dbReference>
<sequence length="215" mass="24874">MIHLNILIIGLPRTGKTTLSNGLYEHPLNRKDAILSELKKNFTNVEMKYILNVDSTSNIEEHQILSEREEVKRQFDLSKYDFIVCLIDKTNLLSWHFIRDYLLKQNEIDITLFTLNRICLVVTKDDTPTQTSSVSMAEINSFSKYLSIRLHCSNLVDPSSLYNLTDKIMTQIQLSRSKSVYYVNSYPTITPNLLLLDTTDLPLPKSTKIKQQENK</sequence>
<comment type="caution">
    <text evidence="1">The sequence shown here is derived from an EMBL/GenBank/DDBJ whole genome shotgun (WGS) entry which is preliminary data.</text>
</comment>
<keyword evidence="2" id="KW-1185">Reference proteome</keyword>
<dbReference type="OrthoDB" id="10614282at2759"/>